<evidence type="ECO:0000313" key="2">
    <source>
        <dbReference type="EMBL" id="KAJ7220736.1"/>
    </source>
</evidence>
<name>A0AAD6YK19_9AGAR</name>
<feature type="region of interest" description="Disordered" evidence="1">
    <location>
        <begin position="150"/>
        <end position="219"/>
    </location>
</feature>
<organism evidence="2 3">
    <name type="scientific">Mycena pura</name>
    <dbReference type="NCBI Taxonomy" id="153505"/>
    <lineage>
        <taxon>Eukaryota</taxon>
        <taxon>Fungi</taxon>
        <taxon>Dikarya</taxon>
        <taxon>Basidiomycota</taxon>
        <taxon>Agaricomycotina</taxon>
        <taxon>Agaricomycetes</taxon>
        <taxon>Agaricomycetidae</taxon>
        <taxon>Agaricales</taxon>
        <taxon>Marasmiineae</taxon>
        <taxon>Mycenaceae</taxon>
        <taxon>Mycena</taxon>
    </lineage>
</organism>
<feature type="region of interest" description="Disordered" evidence="1">
    <location>
        <begin position="1"/>
        <end position="82"/>
    </location>
</feature>
<feature type="compositionally biased region" description="Basic residues" evidence="1">
    <location>
        <begin position="7"/>
        <end position="19"/>
    </location>
</feature>
<feature type="region of interest" description="Disordered" evidence="1">
    <location>
        <begin position="235"/>
        <end position="276"/>
    </location>
</feature>
<comment type="caution">
    <text evidence="2">The sequence shown here is derived from an EMBL/GenBank/DDBJ whole genome shotgun (WGS) entry which is preliminary data.</text>
</comment>
<dbReference type="Proteomes" id="UP001219525">
    <property type="component" value="Unassembled WGS sequence"/>
</dbReference>
<accession>A0AAD6YK19</accession>
<feature type="compositionally biased region" description="Basic and acidic residues" evidence="1">
    <location>
        <begin position="36"/>
        <end position="45"/>
    </location>
</feature>
<proteinExistence type="predicted"/>
<keyword evidence="3" id="KW-1185">Reference proteome</keyword>
<evidence type="ECO:0000256" key="1">
    <source>
        <dbReference type="SAM" id="MobiDB-lite"/>
    </source>
</evidence>
<evidence type="ECO:0000313" key="3">
    <source>
        <dbReference type="Proteomes" id="UP001219525"/>
    </source>
</evidence>
<dbReference type="AlphaFoldDB" id="A0AAD6YK19"/>
<protein>
    <submittedName>
        <fullName evidence="2">Uncharacterized protein</fullName>
    </submittedName>
</protein>
<feature type="compositionally biased region" description="Acidic residues" evidence="1">
    <location>
        <begin position="174"/>
        <end position="186"/>
    </location>
</feature>
<gene>
    <name evidence="2" type="ORF">GGX14DRAFT_559527</name>
</gene>
<dbReference type="EMBL" id="JARJCW010000009">
    <property type="protein sequence ID" value="KAJ7220736.1"/>
    <property type="molecule type" value="Genomic_DNA"/>
</dbReference>
<reference evidence="2" key="1">
    <citation type="submission" date="2023-03" db="EMBL/GenBank/DDBJ databases">
        <title>Massive genome expansion in bonnet fungi (Mycena s.s.) driven by repeated elements and novel gene families across ecological guilds.</title>
        <authorList>
            <consortium name="Lawrence Berkeley National Laboratory"/>
            <person name="Harder C.B."/>
            <person name="Miyauchi S."/>
            <person name="Viragh M."/>
            <person name="Kuo A."/>
            <person name="Thoen E."/>
            <person name="Andreopoulos B."/>
            <person name="Lu D."/>
            <person name="Skrede I."/>
            <person name="Drula E."/>
            <person name="Henrissat B."/>
            <person name="Morin E."/>
            <person name="Kohler A."/>
            <person name="Barry K."/>
            <person name="LaButti K."/>
            <person name="Morin E."/>
            <person name="Salamov A."/>
            <person name="Lipzen A."/>
            <person name="Mereny Z."/>
            <person name="Hegedus B."/>
            <person name="Baldrian P."/>
            <person name="Stursova M."/>
            <person name="Weitz H."/>
            <person name="Taylor A."/>
            <person name="Grigoriev I.V."/>
            <person name="Nagy L.G."/>
            <person name="Martin F."/>
            <person name="Kauserud H."/>
        </authorList>
    </citation>
    <scope>NUCLEOTIDE SEQUENCE</scope>
    <source>
        <strain evidence="2">9144</strain>
    </source>
</reference>
<sequence>MTGPLKKPSRGGARGRGRGRGTGSCGSSVAARPKHLVPDDSDHEPGPATKKTRSQENPDTDVMDVDAPSAAPIARERRSTVGSNMAALVEFVKPRAKHTHTQVVEDNEKVAEAAELCARIRQAHLEKVAKLEVELAKALAEEDENAVNLNSLDDLPSDAFKAPADENQPILEITQEDFDRIEDDDAYQSVSEYEKPKQPKPRSSIAAPKKIKKPEKGQTRRAIEAAAKKLEAGIRRQSRRKNWTKKAAAAQVPAVGGLTDEDATATRPDFGERETGRAPRLAANERFYRALLSSDDPMRFNAIGNDPESPGKEIVAVLQGLLDELYPNTAFRLTWGDAICSRVVIASANTARLSPAAVKNLWTAAFKLPSTTLIARPGVRLTTGNVVSHDARYALRQDGPAFYKNLTPEDCKLDPKHRDYIKPRGFLEGKVIIAAVSQVIAEHEWQLDVYQDADGNDVADWSNLPIGALGMAAAAAEHAYKSYSTGKFTPSRWESVIKACGANISDSAADLRQDQDESLDGIREVARTYIASSPPH</sequence>